<sequence>MPLYRQAAEAGDEQALERSADTDIRVHGTENSVRWLLRLGKGGHPTAYRLAARLADWEVT</sequence>
<name>A0ABQ2M1G6_9ACTN</name>
<accession>A0ABQ2M1G6</accession>
<reference evidence="3" key="1">
    <citation type="journal article" date="2019" name="Int. J. Syst. Evol. Microbiol.">
        <title>The Global Catalogue of Microorganisms (GCM) 10K type strain sequencing project: providing services to taxonomists for standard genome sequencing and annotation.</title>
        <authorList>
            <consortium name="The Broad Institute Genomics Platform"/>
            <consortium name="The Broad Institute Genome Sequencing Center for Infectious Disease"/>
            <person name="Wu L."/>
            <person name="Ma J."/>
        </authorList>
    </citation>
    <scope>NUCLEOTIDE SEQUENCE [LARGE SCALE GENOMIC DNA]</scope>
    <source>
        <strain evidence="3">CGMCC 4.7349</strain>
    </source>
</reference>
<protein>
    <submittedName>
        <fullName evidence="2">Uncharacterized protein</fullName>
    </submittedName>
</protein>
<gene>
    <name evidence="2" type="ORF">GCM10012286_34950</name>
</gene>
<feature type="region of interest" description="Disordered" evidence="1">
    <location>
        <begin position="1"/>
        <end position="21"/>
    </location>
</feature>
<evidence type="ECO:0000313" key="3">
    <source>
        <dbReference type="Proteomes" id="UP000656881"/>
    </source>
</evidence>
<proteinExistence type="predicted"/>
<dbReference type="Proteomes" id="UP000656881">
    <property type="component" value="Unassembled WGS sequence"/>
</dbReference>
<evidence type="ECO:0000256" key="1">
    <source>
        <dbReference type="SAM" id="MobiDB-lite"/>
    </source>
</evidence>
<organism evidence="2 3">
    <name type="scientific">Streptomyces lasiicapitis</name>
    <dbReference type="NCBI Taxonomy" id="1923961"/>
    <lineage>
        <taxon>Bacteria</taxon>
        <taxon>Bacillati</taxon>
        <taxon>Actinomycetota</taxon>
        <taxon>Actinomycetes</taxon>
        <taxon>Kitasatosporales</taxon>
        <taxon>Streptomycetaceae</taxon>
        <taxon>Streptomyces</taxon>
    </lineage>
</organism>
<keyword evidence="3" id="KW-1185">Reference proteome</keyword>
<evidence type="ECO:0000313" key="2">
    <source>
        <dbReference type="EMBL" id="GGO45741.1"/>
    </source>
</evidence>
<dbReference type="EMBL" id="BMNG01000007">
    <property type="protein sequence ID" value="GGO45741.1"/>
    <property type="molecule type" value="Genomic_DNA"/>
</dbReference>
<comment type="caution">
    <text evidence="2">The sequence shown here is derived from an EMBL/GenBank/DDBJ whole genome shotgun (WGS) entry which is preliminary data.</text>
</comment>
<dbReference type="RefSeq" id="WP_229697032.1">
    <property type="nucleotide sequence ID" value="NZ_BMNG01000007.1"/>
</dbReference>